<accession>J4HRT7</accession>
<evidence type="ECO:0000256" key="1">
    <source>
        <dbReference type="ARBA" id="ARBA00004141"/>
    </source>
</evidence>
<dbReference type="GO" id="GO:0016020">
    <property type="term" value="C:membrane"/>
    <property type="evidence" value="ECO:0007669"/>
    <property type="project" value="UniProtKB-SubCell"/>
</dbReference>
<dbReference type="EMBL" id="HE796890">
    <property type="protein sequence ID" value="CCL98567.1"/>
    <property type="molecule type" value="Genomic_DNA"/>
</dbReference>
<name>J4HRT7_9APHY</name>
<dbReference type="RefSeq" id="XP_012177850.1">
    <property type="nucleotide sequence ID" value="XM_012322460.1"/>
</dbReference>
<comment type="subcellular location">
    <subcellularLocation>
        <location evidence="1">Membrane</location>
        <topology evidence="1">Multi-pass membrane protein</topology>
    </subcellularLocation>
</comment>
<feature type="transmembrane region" description="Helical" evidence="7">
    <location>
        <begin position="305"/>
        <end position="325"/>
    </location>
</feature>
<evidence type="ECO:0000256" key="7">
    <source>
        <dbReference type="SAM" id="Phobius"/>
    </source>
</evidence>
<dbReference type="GO" id="GO:0006465">
    <property type="term" value="P:signal peptide processing"/>
    <property type="evidence" value="ECO:0007669"/>
    <property type="project" value="TreeGrafter"/>
</dbReference>
<keyword evidence="6 7" id="KW-0472">Membrane</keyword>
<feature type="transmembrane region" description="Helical" evidence="7">
    <location>
        <begin position="337"/>
        <end position="357"/>
    </location>
</feature>
<evidence type="ECO:0000256" key="5">
    <source>
        <dbReference type="ARBA" id="ARBA00022989"/>
    </source>
</evidence>
<organism evidence="9 10">
    <name type="scientific">Fibroporia radiculosa</name>
    <dbReference type="NCBI Taxonomy" id="599839"/>
    <lineage>
        <taxon>Eukaryota</taxon>
        <taxon>Fungi</taxon>
        <taxon>Dikarya</taxon>
        <taxon>Basidiomycota</taxon>
        <taxon>Agaricomycotina</taxon>
        <taxon>Agaricomycetes</taxon>
        <taxon>Polyporales</taxon>
        <taxon>Fibroporiaceae</taxon>
        <taxon>Fibroporia</taxon>
    </lineage>
</organism>
<dbReference type="InterPro" id="IPR035952">
    <property type="entry name" value="Rhomboid-like_sf"/>
</dbReference>
<dbReference type="PANTHER" id="PTHR43731:SF14">
    <property type="entry name" value="PRESENILIN-ASSOCIATED RHOMBOID-LIKE PROTEIN, MITOCHONDRIAL"/>
    <property type="match status" value="1"/>
</dbReference>
<dbReference type="Gene3D" id="1.20.1540.10">
    <property type="entry name" value="Rhomboid-like"/>
    <property type="match status" value="1"/>
</dbReference>
<evidence type="ECO:0000256" key="6">
    <source>
        <dbReference type="ARBA" id="ARBA00023136"/>
    </source>
</evidence>
<keyword evidence="10" id="KW-1185">Reference proteome</keyword>
<keyword evidence="5 7" id="KW-1133">Transmembrane helix</keyword>
<protein>
    <recommendedName>
        <fullName evidence="8">Peptidase S54 rhomboid domain-containing protein</fullName>
    </recommendedName>
</protein>
<dbReference type="GO" id="GO:0004252">
    <property type="term" value="F:serine-type endopeptidase activity"/>
    <property type="evidence" value="ECO:0007669"/>
    <property type="project" value="InterPro"/>
</dbReference>
<dbReference type="HOGENOM" id="CLU_034022_1_0_1"/>
<reference evidence="9 10" key="1">
    <citation type="journal article" date="2012" name="Appl. Environ. Microbiol.">
        <title>Short-read sequencing for genomic analysis of the brown rot fungus Fibroporia radiculosa.</title>
        <authorList>
            <person name="Tang J.D."/>
            <person name="Perkins A.D."/>
            <person name="Sonstegard T.S."/>
            <person name="Schroeder S.G."/>
            <person name="Burgess S.C."/>
            <person name="Diehl S.V."/>
        </authorList>
    </citation>
    <scope>NUCLEOTIDE SEQUENCE [LARGE SCALE GENOMIC DNA]</scope>
    <source>
        <strain evidence="9 10">TFFH 294</strain>
    </source>
</reference>
<dbReference type="PANTHER" id="PTHR43731">
    <property type="entry name" value="RHOMBOID PROTEASE"/>
    <property type="match status" value="1"/>
</dbReference>
<dbReference type="Proteomes" id="UP000006352">
    <property type="component" value="Unassembled WGS sequence"/>
</dbReference>
<evidence type="ECO:0000256" key="2">
    <source>
        <dbReference type="ARBA" id="ARBA00009045"/>
    </source>
</evidence>
<dbReference type="Pfam" id="PF01694">
    <property type="entry name" value="Rhomboid"/>
    <property type="match status" value="1"/>
</dbReference>
<evidence type="ECO:0000313" key="9">
    <source>
        <dbReference type="EMBL" id="CCL98567.1"/>
    </source>
</evidence>
<feature type="domain" description="Peptidase S54 rhomboid" evidence="8">
    <location>
        <begin position="182"/>
        <end position="378"/>
    </location>
</feature>
<proteinExistence type="inferred from homology"/>
<dbReference type="InterPro" id="IPR050925">
    <property type="entry name" value="Rhomboid_protease_S54"/>
</dbReference>
<keyword evidence="4" id="KW-0378">Hydrolase</keyword>
<dbReference type="InterPro" id="IPR022764">
    <property type="entry name" value="Peptidase_S54_rhomboid_dom"/>
</dbReference>
<dbReference type="FunCoup" id="J4HRT7">
    <property type="interactions" value="302"/>
</dbReference>
<dbReference type="AlphaFoldDB" id="J4HRT7"/>
<evidence type="ECO:0000259" key="8">
    <source>
        <dbReference type="Pfam" id="PF01694"/>
    </source>
</evidence>
<dbReference type="GeneID" id="24093478"/>
<evidence type="ECO:0000313" key="10">
    <source>
        <dbReference type="Proteomes" id="UP000006352"/>
    </source>
</evidence>
<comment type="similarity">
    <text evidence="2">Belongs to the peptidase S54 family.</text>
</comment>
<gene>
    <name evidence="9" type="ORF">FIBRA_00567</name>
</gene>
<keyword evidence="3 7" id="KW-0812">Transmembrane</keyword>
<evidence type="ECO:0000256" key="3">
    <source>
        <dbReference type="ARBA" id="ARBA00022692"/>
    </source>
</evidence>
<dbReference type="OrthoDB" id="10260614at2759"/>
<dbReference type="SUPFAM" id="SSF144091">
    <property type="entry name" value="Rhomboid-like"/>
    <property type="match status" value="1"/>
</dbReference>
<dbReference type="STRING" id="599839.J4HRT7"/>
<evidence type="ECO:0000256" key="4">
    <source>
        <dbReference type="ARBA" id="ARBA00022801"/>
    </source>
</evidence>
<feature type="transmembrane region" description="Helical" evidence="7">
    <location>
        <begin position="228"/>
        <end position="254"/>
    </location>
</feature>
<dbReference type="InParanoid" id="J4HRT7"/>
<sequence length="412" mass="45704">MDPYLSVIQAADRADQAASIVHRESESAVSQEPSSGQWHKSIFFAFGSVLVFCVTARLTNTDTYEWSNKLSSSAPAWKFRPPTNDEMRRARYYTLGKVLQEHLAHIKDAVEEWPQTIKAMVVWSYIQIAQPILDTTEGRRVCWAIGAVNGMLYLAWQFPRTRAIMQTSFLHSPLSGRSYTMLTSLFRSLAHVVLGSMALASFGSATSQCLFEKHSKDPENLREASPKWHFVAFFVSAGLFANLVSHVAASRITFPRLVSRLRKLPTSSITPLTSASTPPAKGFIGWMSSLRASPNTTEAAAKIPVSLGASGAVYATLTFVALAYPDTDLATKIPPTFPIPIQWGLCSLLVLDVMGIWRGWRLFNHWAHLGGAAFGAFYWEYGTIIWEVFRELTLGSLPSSLCNLNVEGEEEE</sequence>